<dbReference type="Pfam" id="PF04542">
    <property type="entry name" value="Sigma70_r2"/>
    <property type="match status" value="1"/>
</dbReference>
<dbReference type="SUPFAM" id="SSF88946">
    <property type="entry name" value="Sigma2 domain of RNA polymerase sigma factors"/>
    <property type="match status" value="1"/>
</dbReference>
<keyword evidence="2" id="KW-0805">Transcription regulation</keyword>
<comment type="similarity">
    <text evidence="1">Belongs to the sigma-70 factor family. ECF subfamily.</text>
</comment>
<sequence length="186" mass="20597">MGTEDAVGESAWAPVLDRLVRERRPALVRYAALLTGGDLRDADDLVQEALVRTFSRGRPLREVAAAEQYVRQAILRVFLDGYRRRQHWHRLQHLVGAPDAVPSATASADTGIDVRAALATLRPQPRACVVLRFYDDLTVPEIADRLGLAQGTVKRYLSDAASALEALLGPLPDARTEIELVHEEER</sequence>
<reference evidence="8 9" key="1">
    <citation type="submission" date="2019-07" db="EMBL/GenBank/DDBJ databases">
        <title>Whole genome shotgun sequence of Actinotalea fermentans NBRC 105374.</title>
        <authorList>
            <person name="Hosoyama A."/>
            <person name="Uohara A."/>
            <person name="Ohji S."/>
            <person name="Ichikawa N."/>
        </authorList>
    </citation>
    <scope>NUCLEOTIDE SEQUENCE [LARGE SCALE GENOMIC DNA]</scope>
    <source>
        <strain evidence="8 9">NBRC 105374</strain>
    </source>
</reference>
<dbReference type="Proteomes" id="UP000321484">
    <property type="component" value="Unassembled WGS sequence"/>
</dbReference>
<name>A0A511YXZ9_9CELL</name>
<feature type="domain" description="RNA polymerase sigma-70 region 2" evidence="6">
    <location>
        <begin position="19"/>
        <end position="86"/>
    </location>
</feature>
<dbReference type="InterPro" id="IPR007627">
    <property type="entry name" value="RNA_pol_sigma70_r2"/>
</dbReference>
<dbReference type="InterPro" id="IPR039425">
    <property type="entry name" value="RNA_pol_sigma-70-like"/>
</dbReference>
<gene>
    <name evidence="8" type="ORF">AFE02nite_18180</name>
</gene>
<evidence type="ECO:0000256" key="5">
    <source>
        <dbReference type="ARBA" id="ARBA00023163"/>
    </source>
</evidence>
<dbReference type="GO" id="GO:0016987">
    <property type="term" value="F:sigma factor activity"/>
    <property type="evidence" value="ECO:0007669"/>
    <property type="project" value="UniProtKB-KW"/>
</dbReference>
<dbReference type="EMBL" id="BJYK01000005">
    <property type="protein sequence ID" value="GEN80084.1"/>
    <property type="molecule type" value="Genomic_DNA"/>
</dbReference>
<evidence type="ECO:0000256" key="2">
    <source>
        <dbReference type="ARBA" id="ARBA00023015"/>
    </source>
</evidence>
<dbReference type="InterPro" id="IPR013324">
    <property type="entry name" value="RNA_pol_sigma_r3/r4-like"/>
</dbReference>
<keyword evidence="5" id="KW-0804">Transcription</keyword>
<dbReference type="GO" id="GO:0003677">
    <property type="term" value="F:DNA binding"/>
    <property type="evidence" value="ECO:0007669"/>
    <property type="project" value="UniProtKB-KW"/>
</dbReference>
<dbReference type="InterPro" id="IPR014284">
    <property type="entry name" value="RNA_pol_sigma-70_dom"/>
</dbReference>
<dbReference type="NCBIfam" id="TIGR02937">
    <property type="entry name" value="sigma70-ECF"/>
    <property type="match status" value="1"/>
</dbReference>
<organism evidence="8 9">
    <name type="scientific">Actinotalea fermentans</name>
    <dbReference type="NCBI Taxonomy" id="43671"/>
    <lineage>
        <taxon>Bacteria</taxon>
        <taxon>Bacillati</taxon>
        <taxon>Actinomycetota</taxon>
        <taxon>Actinomycetes</taxon>
        <taxon>Micrococcales</taxon>
        <taxon>Cellulomonadaceae</taxon>
        <taxon>Actinotalea</taxon>
    </lineage>
</organism>
<evidence type="ECO:0000256" key="1">
    <source>
        <dbReference type="ARBA" id="ARBA00010641"/>
    </source>
</evidence>
<dbReference type="InterPro" id="IPR036388">
    <property type="entry name" value="WH-like_DNA-bd_sf"/>
</dbReference>
<dbReference type="AlphaFoldDB" id="A0A511YXZ9"/>
<keyword evidence="3" id="KW-0731">Sigma factor</keyword>
<evidence type="ECO:0000256" key="4">
    <source>
        <dbReference type="ARBA" id="ARBA00023125"/>
    </source>
</evidence>
<dbReference type="Gene3D" id="1.10.10.10">
    <property type="entry name" value="Winged helix-like DNA-binding domain superfamily/Winged helix DNA-binding domain"/>
    <property type="match status" value="1"/>
</dbReference>
<proteinExistence type="inferred from homology"/>
<protein>
    <submittedName>
        <fullName evidence="8">RNA polymerase sigma factor</fullName>
    </submittedName>
</protein>
<dbReference type="SUPFAM" id="SSF88659">
    <property type="entry name" value="Sigma3 and sigma4 domains of RNA polymerase sigma factors"/>
    <property type="match status" value="1"/>
</dbReference>
<evidence type="ECO:0000259" key="7">
    <source>
        <dbReference type="Pfam" id="PF08281"/>
    </source>
</evidence>
<dbReference type="Pfam" id="PF08281">
    <property type="entry name" value="Sigma70_r4_2"/>
    <property type="match status" value="1"/>
</dbReference>
<comment type="caution">
    <text evidence="8">The sequence shown here is derived from an EMBL/GenBank/DDBJ whole genome shotgun (WGS) entry which is preliminary data.</text>
</comment>
<dbReference type="InterPro" id="IPR013249">
    <property type="entry name" value="RNA_pol_sigma70_r4_t2"/>
</dbReference>
<dbReference type="CDD" id="cd06171">
    <property type="entry name" value="Sigma70_r4"/>
    <property type="match status" value="1"/>
</dbReference>
<evidence type="ECO:0000313" key="8">
    <source>
        <dbReference type="EMBL" id="GEN80084.1"/>
    </source>
</evidence>
<evidence type="ECO:0000259" key="6">
    <source>
        <dbReference type="Pfam" id="PF04542"/>
    </source>
</evidence>
<dbReference type="GO" id="GO:0006352">
    <property type="term" value="P:DNA-templated transcription initiation"/>
    <property type="evidence" value="ECO:0007669"/>
    <property type="project" value="InterPro"/>
</dbReference>
<accession>A0A511YXZ9</accession>
<feature type="domain" description="RNA polymerase sigma factor 70 region 4 type 2" evidence="7">
    <location>
        <begin position="114"/>
        <end position="161"/>
    </location>
</feature>
<dbReference type="PANTHER" id="PTHR43133">
    <property type="entry name" value="RNA POLYMERASE ECF-TYPE SIGMA FACTO"/>
    <property type="match status" value="1"/>
</dbReference>
<evidence type="ECO:0000313" key="9">
    <source>
        <dbReference type="Proteomes" id="UP000321484"/>
    </source>
</evidence>
<evidence type="ECO:0000256" key="3">
    <source>
        <dbReference type="ARBA" id="ARBA00023082"/>
    </source>
</evidence>
<dbReference type="PANTHER" id="PTHR43133:SF50">
    <property type="entry name" value="ECF RNA POLYMERASE SIGMA FACTOR SIGM"/>
    <property type="match status" value="1"/>
</dbReference>
<keyword evidence="9" id="KW-1185">Reference proteome</keyword>
<keyword evidence="4" id="KW-0238">DNA-binding</keyword>
<dbReference type="InterPro" id="IPR013325">
    <property type="entry name" value="RNA_pol_sigma_r2"/>
</dbReference>
<dbReference type="Gene3D" id="1.10.1740.10">
    <property type="match status" value="1"/>
</dbReference>